<dbReference type="RefSeq" id="WP_281488870.1">
    <property type="nucleotide sequence ID" value="NZ_JASATX010000003.1"/>
</dbReference>
<evidence type="ECO:0000259" key="2">
    <source>
        <dbReference type="SMART" id="SM00998"/>
    </source>
</evidence>
<dbReference type="SUPFAM" id="SSF48557">
    <property type="entry name" value="L-aspartase-like"/>
    <property type="match status" value="1"/>
</dbReference>
<dbReference type="InterPro" id="IPR020557">
    <property type="entry name" value="Fumarate_lyase_CS"/>
</dbReference>
<accession>A0AAW6TBU1</accession>
<dbReference type="InterPro" id="IPR000362">
    <property type="entry name" value="Fumarate_lyase_fam"/>
</dbReference>
<dbReference type="InterPro" id="IPR022761">
    <property type="entry name" value="Fumarate_lyase_N"/>
</dbReference>
<dbReference type="SMART" id="SM00998">
    <property type="entry name" value="ADSL_C"/>
    <property type="match status" value="1"/>
</dbReference>
<dbReference type="Proteomes" id="UP001321506">
    <property type="component" value="Unassembled WGS sequence"/>
</dbReference>
<evidence type="ECO:0000313" key="4">
    <source>
        <dbReference type="Proteomes" id="UP001321506"/>
    </source>
</evidence>
<dbReference type="PRINTS" id="PR00145">
    <property type="entry name" value="ARGSUCLYASE"/>
</dbReference>
<organism evidence="3 4">
    <name type="scientific">Ruicaihuangia caeni</name>
    <dbReference type="NCBI Taxonomy" id="3042517"/>
    <lineage>
        <taxon>Bacteria</taxon>
        <taxon>Bacillati</taxon>
        <taxon>Actinomycetota</taxon>
        <taxon>Actinomycetes</taxon>
        <taxon>Micrococcales</taxon>
        <taxon>Microbacteriaceae</taxon>
        <taxon>Ruicaihuangia</taxon>
    </lineage>
</organism>
<dbReference type="Gene3D" id="1.20.200.10">
    <property type="entry name" value="Fumarase/aspartase (Central domain)"/>
    <property type="match status" value="1"/>
</dbReference>
<dbReference type="InterPro" id="IPR019468">
    <property type="entry name" value="AdenyloSucc_lyase_C"/>
</dbReference>
<gene>
    <name evidence="3" type="ORF">QF206_08950</name>
</gene>
<keyword evidence="4" id="KW-1185">Reference proteome</keyword>
<dbReference type="Gene3D" id="1.10.40.30">
    <property type="entry name" value="Fumarase/aspartase (C-terminal domain)"/>
    <property type="match status" value="1"/>
</dbReference>
<sequence length="453" mass="49456">MPTTFESGLFGHLWTDPTVRDCFEDRAQVQGWLRAEAALAQAQGELGIIPSEAAAEIASKCDVDLFDFDAMREGILATGHPIVPMIRQLVELCGEHGAWVHWGTTTQDIMDTGLILQIRDALATIKSQLDSAVTSAVELAQRHATTTMAGRTHAQHAIPIPFGHKLAVWADELLRARDRLHTIEKQSLAGSLAGAAGTFATLGTDGSAVRKRYCELLGLVDTVVPWHTNRDRLRDLLFALDHIATAGERIGAEIVRMQSTELGEAAEPAAPQHIGSSTMPQKRNPFTSELMYVDAKLVHSLVSGLMSNSIHAYERDMMSWAQEWFAVPSIVMLTSGVTSKLALVLEGLYVSPERMREVLAMSQPEIMSEPIMMSLAHHLGHEVAHNLVHAAAKNGTPERPMLDILRDDLQAHGVDEQVLDVAASPENYRGLTDEYIANVRDRHAASVAEGTPS</sequence>
<dbReference type="CDD" id="cd01597">
    <property type="entry name" value="pCLME"/>
    <property type="match status" value="1"/>
</dbReference>
<name>A0AAW6TBU1_9MICO</name>
<evidence type="ECO:0000256" key="1">
    <source>
        <dbReference type="ARBA" id="ARBA00023239"/>
    </source>
</evidence>
<reference evidence="3 4" key="1">
    <citation type="submission" date="2023-04" db="EMBL/GenBank/DDBJ databases">
        <title>Klugiella caeni sp. nov. isolated from the sludge of biochemical tank.</title>
        <authorList>
            <person name="Geng K."/>
        </authorList>
    </citation>
    <scope>NUCLEOTIDE SEQUENCE [LARGE SCALE GENOMIC DNA]</scope>
    <source>
        <strain evidence="3 4">YN-L-19</strain>
    </source>
</reference>
<protein>
    <submittedName>
        <fullName evidence="3">Adenylosuccinate lyase family protein</fullName>
    </submittedName>
</protein>
<dbReference type="EMBL" id="JASATX010000003">
    <property type="protein sequence ID" value="MDI2099087.1"/>
    <property type="molecule type" value="Genomic_DNA"/>
</dbReference>
<dbReference type="AlphaFoldDB" id="A0AAW6TBU1"/>
<comment type="caution">
    <text evidence="3">The sequence shown here is derived from an EMBL/GenBank/DDBJ whole genome shotgun (WGS) entry which is preliminary data.</text>
</comment>
<dbReference type="InterPro" id="IPR008948">
    <property type="entry name" value="L-Aspartase-like"/>
</dbReference>
<dbReference type="Pfam" id="PF00206">
    <property type="entry name" value="Lyase_1"/>
    <property type="match status" value="1"/>
</dbReference>
<dbReference type="PROSITE" id="PS00163">
    <property type="entry name" value="FUMARATE_LYASES"/>
    <property type="match status" value="1"/>
</dbReference>
<keyword evidence="1 3" id="KW-0456">Lyase</keyword>
<dbReference type="GO" id="GO:0016829">
    <property type="term" value="F:lyase activity"/>
    <property type="evidence" value="ECO:0007669"/>
    <property type="project" value="UniProtKB-KW"/>
</dbReference>
<feature type="domain" description="Adenylosuccinate lyase C-terminal" evidence="2">
    <location>
        <begin position="363"/>
        <end position="440"/>
    </location>
</feature>
<proteinExistence type="predicted"/>
<dbReference type="PRINTS" id="PR00149">
    <property type="entry name" value="FUMRATELYASE"/>
</dbReference>
<dbReference type="PANTHER" id="PTHR43172">
    <property type="entry name" value="ADENYLOSUCCINATE LYASE"/>
    <property type="match status" value="1"/>
</dbReference>
<evidence type="ECO:0000313" key="3">
    <source>
        <dbReference type="EMBL" id="MDI2099087.1"/>
    </source>
</evidence>